<reference evidence="9 10" key="1">
    <citation type="submission" date="2020-08" db="EMBL/GenBank/DDBJ databases">
        <title>Genome public.</title>
        <authorList>
            <person name="Liu C."/>
            <person name="Sun Q."/>
        </authorList>
    </citation>
    <scope>NUCLEOTIDE SEQUENCE [LARGE SCALE GENOMIC DNA]</scope>
    <source>
        <strain evidence="9 10">NSJ-71</strain>
    </source>
</reference>
<evidence type="ECO:0000256" key="7">
    <source>
        <dbReference type="SAM" id="MobiDB-lite"/>
    </source>
</evidence>
<evidence type="ECO:0000313" key="10">
    <source>
        <dbReference type="Proteomes" id="UP000636755"/>
    </source>
</evidence>
<feature type="region of interest" description="Disordered" evidence="7">
    <location>
        <begin position="568"/>
        <end position="647"/>
    </location>
</feature>
<dbReference type="InterPro" id="IPR051539">
    <property type="entry name" value="T4SS-coupling_protein"/>
</dbReference>
<accession>A0ABR7HHN1</accession>
<evidence type="ECO:0000256" key="5">
    <source>
        <dbReference type="ARBA" id="ARBA00022989"/>
    </source>
</evidence>
<comment type="subcellular location">
    <subcellularLocation>
        <location evidence="1">Cell membrane</location>
        <topology evidence="1">Multi-pass membrane protein</topology>
    </subcellularLocation>
</comment>
<evidence type="ECO:0000256" key="2">
    <source>
        <dbReference type="ARBA" id="ARBA00008806"/>
    </source>
</evidence>
<evidence type="ECO:0000256" key="6">
    <source>
        <dbReference type="ARBA" id="ARBA00023136"/>
    </source>
</evidence>
<evidence type="ECO:0000256" key="1">
    <source>
        <dbReference type="ARBA" id="ARBA00004651"/>
    </source>
</evidence>
<evidence type="ECO:0000256" key="4">
    <source>
        <dbReference type="ARBA" id="ARBA00022692"/>
    </source>
</evidence>
<proteinExistence type="inferred from homology"/>
<sequence>MPSGIVTLIIVTGSMLALFVIITTVGNNYSLNQIKNKTVGQGQHGTARWATKKEVKKTYKRIDFQPNEWRNNPESRPTEQGIVVGCKNRKKGTTAMVDTGDVHALMIGAAGVGKTAYWLYPCIEYACASGMSFLSTDTKGDIVRNYGTIAEKYYGYKISVIDLRNPTRSHGNNLLHLVNKYMDLYKAEPEQLVYKARAEKYAKIISKTIILSGMDSASFGQNAYFYDAAEGLLTATILLVAEFCEPEERHIVSVFKIIQELLAPTNKKGKNQFQLLMDYLPDDHKAKWFAGAALNTAEQSMSSVMSTALSRLNAFLDSELEQLLCFDTEIDAEKFCNEKCAIFIVMPEENPNTFFMVSLIIQQLYREILSVADENGGVLKNRCVFFCDEFGTLPKIDSAEMMFSASRSRRLQIVPIIQSFAQLEKNYGKEGADVIIDNTQLTIFGGFAPNSTSAEMLSKALGSRTVMSGSVSKSKNDPSQSLQMIERPLMTPDELKSLPKGTFVVMKTGFYPMKVKLKLFFKWGIEFEEKYEVAENGNREVHYANRSELFNNIIQKYYPHYLEETATDSDFDEASSEKKKKNENLKTSPNAEQTECEDIVDADEPTSAQQDEPTKEPENLIGEQDANKQGKVVVRTERPPQGDNSNE</sequence>
<evidence type="ECO:0000256" key="3">
    <source>
        <dbReference type="ARBA" id="ARBA00022475"/>
    </source>
</evidence>
<dbReference type="CDD" id="cd01127">
    <property type="entry name" value="TrwB_TraG_TraD_VirD4"/>
    <property type="match status" value="1"/>
</dbReference>
<keyword evidence="3" id="KW-1003">Cell membrane</keyword>
<feature type="transmembrane region" description="Helical" evidence="8">
    <location>
        <begin position="6"/>
        <end position="27"/>
    </location>
</feature>
<dbReference type="PANTHER" id="PTHR37937">
    <property type="entry name" value="CONJUGATIVE TRANSFER: DNA TRANSPORT"/>
    <property type="match status" value="1"/>
</dbReference>
<comment type="similarity">
    <text evidence="2">Belongs to the VirD4/TraG family.</text>
</comment>
<dbReference type="InterPro" id="IPR027417">
    <property type="entry name" value="P-loop_NTPase"/>
</dbReference>
<keyword evidence="10" id="KW-1185">Reference proteome</keyword>
<protein>
    <submittedName>
        <fullName evidence="9">Type IV secretory system conjugative DNA transfer family protein</fullName>
    </submittedName>
</protein>
<organism evidence="9 10">
    <name type="scientific">Ruminococcus intestinalis</name>
    <dbReference type="NCBI Taxonomy" id="2763066"/>
    <lineage>
        <taxon>Bacteria</taxon>
        <taxon>Bacillati</taxon>
        <taxon>Bacillota</taxon>
        <taxon>Clostridia</taxon>
        <taxon>Eubacteriales</taxon>
        <taxon>Oscillospiraceae</taxon>
        <taxon>Ruminococcus</taxon>
    </lineage>
</organism>
<keyword evidence="5 8" id="KW-1133">Transmembrane helix</keyword>
<dbReference type="Pfam" id="PF02534">
    <property type="entry name" value="T4SS-DNA_transf"/>
    <property type="match status" value="1"/>
</dbReference>
<keyword evidence="4 8" id="KW-0812">Transmembrane</keyword>
<feature type="compositionally biased region" description="Acidic residues" evidence="7">
    <location>
        <begin position="594"/>
        <end position="604"/>
    </location>
</feature>
<keyword evidence="6 8" id="KW-0472">Membrane</keyword>
<feature type="compositionally biased region" description="Basic and acidic residues" evidence="7">
    <location>
        <begin position="575"/>
        <end position="584"/>
    </location>
</feature>
<evidence type="ECO:0000313" key="9">
    <source>
        <dbReference type="EMBL" id="MBC5727021.1"/>
    </source>
</evidence>
<gene>
    <name evidence="9" type="ORF">H8R91_00485</name>
</gene>
<name>A0ABR7HHN1_9FIRM</name>
<dbReference type="PANTHER" id="PTHR37937:SF1">
    <property type="entry name" value="CONJUGATIVE TRANSFER: DNA TRANSPORT"/>
    <property type="match status" value="1"/>
</dbReference>
<dbReference type="InterPro" id="IPR003688">
    <property type="entry name" value="TraG/VirD4"/>
</dbReference>
<dbReference type="Proteomes" id="UP000636755">
    <property type="component" value="Unassembled WGS sequence"/>
</dbReference>
<dbReference type="SUPFAM" id="SSF52540">
    <property type="entry name" value="P-loop containing nucleoside triphosphate hydrolases"/>
    <property type="match status" value="1"/>
</dbReference>
<evidence type="ECO:0000256" key="8">
    <source>
        <dbReference type="SAM" id="Phobius"/>
    </source>
</evidence>
<dbReference type="EMBL" id="JACOPS010000001">
    <property type="protein sequence ID" value="MBC5727021.1"/>
    <property type="molecule type" value="Genomic_DNA"/>
</dbReference>
<comment type="caution">
    <text evidence="9">The sequence shown here is derived from an EMBL/GenBank/DDBJ whole genome shotgun (WGS) entry which is preliminary data.</text>
</comment>
<dbReference type="RefSeq" id="WP_186934448.1">
    <property type="nucleotide sequence ID" value="NZ_JACOPS010000001.1"/>
</dbReference>
<dbReference type="Gene3D" id="3.40.50.300">
    <property type="entry name" value="P-loop containing nucleotide triphosphate hydrolases"/>
    <property type="match status" value="1"/>
</dbReference>